<feature type="domain" description="Protein kinase" evidence="2">
    <location>
        <begin position="491"/>
        <end position="673"/>
    </location>
</feature>
<dbReference type="PaxDb" id="3218-PP1S16_409V6.1"/>
<sequence length="673" mass="74874">MEAMAPDETDQGRRRKVVGEGEDLEDALQDQIRATEQEIRATEHEIRAKKEEIRGLRAEIRAQSGDKVVESEIAAASGDKAKKPLEAKLQFLRQQIVSLGSQISSRDQQIVSLTSQISSLGSQISSRDQQVVSLRSLQAAAASSDKCTEFDWLRQDLPSWVSGNSKPPSAKQKERMYTPVRVEYWDVVKDIEHYLNKADKLKRIYRKVDDSVFTAGKRSGVALAQFVVYKTCEFVSKKRPDSSATYAAKVNLEVLPEPLAEGGESTNTDGSKAAGRDVQKCFFYASPPRVDVLIQSNDEAVAVLELKNGGLGCPVPIYKLWTRCSCQTGIDPNCWCHTNISKGHARSILNCSLQVYEYLGEGWVWRSHRYPELVSLQKGSWWLPLYFNRFKLDDRKPPVPAAIAYLVNSAVDARGEFDVLPRKGERPWSWEVSPCASPSSGSKDDEDEDRTYKPNEREIGGYRTSPARTRRGSSNATQNQLQEIPAPDLHLDDRPISSGGWSGSVVGGILNGRRVAVKLAPRNSERAEALLNEVDAYLKLQKYWGEFVPPLVGFGTTANGQIVFIATELIDGSPLGPGTVTEEVANAALKGLDAVHKCKLLHGDVEARNIMVVRGTQPSVRLVDFGFAKRSNNKESQMEERERLEDLLQDMMRVRVGKAFDGVRYPRTQLCSV</sequence>
<feature type="compositionally biased region" description="Basic and acidic residues" evidence="1">
    <location>
        <begin position="450"/>
        <end position="460"/>
    </location>
</feature>
<evidence type="ECO:0000256" key="1">
    <source>
        <dbReference type="SAM" id="MobiDB-lite"/>
    </source>
</evidence>
<dbReference type="SUPFAM" id="SSF56112">
    <property type="entry name" value="Protein kinase-like (PK-like)"/>
    <property type="match status" value="1"/>
</dbReference>
<dbReference type="PANTHER" id="PTHR37171">
    <property type="entry name" value="SERINE/THREONINE-PROTEIN KINASE YRZF-RELATED"/>
    <property type="match status" value="1"/>
</dbReference>
<evidence type="ECO:0000313" key="5">
    <source>
        <dbReference type="Proteomes" id="UP000006727"/>
    </source>
</evidence>
<dbReference type="EMBL" id="ABEU02000024">
    <property type="protein sequence ID" value="PNR28417.1"/>
    <property type="molecule type" value="Genomic_DNA"/>
</dbReference>
<dbReference type="PANTHER" id="PTHR37171:SF1">
    <property type="entry name" value="SERINE_THREONINE-PROTEIN KINASE YRZF-RELATED"/>
    <property type="match status" value="1"/>
</dbReference>
<dbReference type="GO" id="GO:0004672">
    <property type="term" value="F:protein kinase activity"/>
    <property type="evidence" value="ECO:0007669"/>
    <property type="project" value="InterPro"/>
</dbReference>
<proteinExistence type="predicted"/>
<dbReference type="Gene3D" id="1.10.510.10">
    <property type="entry name" value="Transferase(Phosphotransferase) domain 1"/>
    <property type="match status" value="1"/>
</dbReference>
<keyword evidence="5" id="KW-1185">Reference proteome</keyword>
<dbReference type="Gramene" id="Pp3c24_12980V3.1">
    <property type="protein sequence ID" value="Pp3c24_12980V3.1"/>
    <property type="gene ID" value="Pp3c24_12980"/>
</dbReference>
<name>A0A2K1IGL2_PHYPA</name>
<feature type="region of interest" description="Disordered" evidence="1">
    <location>
        <begin position="430"/>
        <end position="491"/>
    </location>
</feature>
<gene>
    <name evidence="3" type="ORF">PHYPA_029009</name>
</gene>
<evidence type="ECO:0000313" key="4">
    <source>
        <dbReference type="EnsemblPlants" id="Pp3c24_12980V3.1"/>
    </source>
</evidence>
<dbReference type="PROSITE" id="PS50011">
    <property type="entry name" value="PROTEIN_KINASE_DOM"/>
    <property type="match status" value="1"/>
</dbReference>
<dbReference type="Gramene" id="Pp3c24_12980V3.2">
    <property type="protein sequence ID" value="Pp3c24_12980V3.2"/>
    <property type="gene ID" value="Pp3c24_12980"/>
</dbReference>
<dbReference type="Proteomes" id="UP000006727">
    <property type="component" value="Chromosome 24"/>
</dbReference>
<reference evidence="3 5" key="1">
    <citation type="journal article" date="2008" name="Science">
        <title>The Physcomitrella genome reveals evolutionary insights into the conquest of land by plants.</title>
        <authorList>
            <person name="Rensing S."/>
            <person name="Lang D."/>
            <person name="Zimmer A."/>
            <person name="Terry A."/>
            <person name="Salamov A."/>
            <person name="Shapiro H."/>
            <person name="Nishiyama T."/>
            <person name="Perroud P.-F."/>
            <person name="Lindquist E."/>
            <person name="Kamisugi Y."/>
            <person name="Tanahashi T."/>
            <person name="Sakakibara K."/>
            <person name="Fujita T."/>
            <person name="Oishi K."/>
            <person name="Shin-I T."/>
            <person name="Kuroki Y."/>
            <person name="Toyoda A."/>
            <person name="Suzuki Y."/>
            <person name="Hashimoto A."/>
            <person name="Yamaguchi K."/>
            <person name="Sugano A."/>
            <person name="Kohara Y."/>
            <person name="Fujiyama A."/>
            <person name="Anterola A."/>
            <person name="Aoki S."/>
            <person name="Ashton N."/>
            <person name="Barbazuk W.B."/>
            <person name="Barker E."/>
            <person name="Bennetzen J."/>
            <person name="Bezanilla M."/>
            <person name="Blankenship R."/>
            <person name="Cho S.H."/>
            <person name="Dutcher S."/>
            <person name="Estelle M."/>
            <person name="Fawcett J.A."/>
            <person name="Gundlach H."/>
            <person name="Hanada K."/>
            <person name="Heyl A."/>
            <person name="Hicks K.A."/>
            <person name="Hugh J."/>
            <person name="Lohr M."/>
            <person name="Mayer K."/>
            <person name="Melkozernov A."/>
            <person name="Murata T."/>
            <person name="Nelson D."/>
            <person name="Pils B."/>
            <person name="Prigge M."/>
            <person name="Reiss B."/>
            <person name="Renner T."/>
            <person name="Rombauts S."/>
            <person name="Rushton P."/>
            <person name="Sanderfoot A."/>
            <person name="Schween G."/>
            <person name="Shiu S.-H."/>
            <person name="Stueber K."/>
            <person name="Theodoulou F.L."/>
            <person name="Tu H."/>
            <person name="Van de Peer Y."/>
            <person name="Verrier P.J."/>
            <person name="Waters E."/>
            <person name="Wood A."/>
            <person name="Yang L."/>
            <person name="Cove D."/>
            <person name="Cuming A."/>
            <person name="Hasebe M."/>
            <person name="Lucas S."/>
            <person name="Mishler D.B."/>
            <person name="Reski R."/>
            <person name="Grigoriev I."/>
            <person name="Quatrano R.S."/>
            <person name="Boore J.L."/>
        </authorList>
    </citation>
    <scope>NUCLEOTIDE SEQUENCE [LARGE SCALE GENOMIC DNA]</scope>
    <source>
        <strain evidence="4 5">cv. Gransden 2004</strain>
    </source>
</reference>
<reference evidence="4" key="3">
    <citation type="submission" date="2020-12" db="UniProtKB">
        <authorList>
            <consortium name="EnsemblPlants"/>
        </authorList>
    </citation>
    <scope>IDENTIFICATION</scope>
</reference>
<reference evidence="3 5" key="2">
    <citation type="journal article" date="2018" name="Plant J.">
        <title>The Physcomitrella patens chromosome-scale assembly reveals moss genome structure and evolution.</title>
        <authorList>
            <person name="Lang D."/>
            <person name="Ullrich K.K."/>
            <person name="Murat F."/>
            <person name="Fuchs J."/>
            <person name="Jenkins J."/>
            <person name="Haas F.B."/>
            <person name="Piednoel M."/>
            <person name="Gundlach H."/>
            <person name="Van Bel M."/>
            <person name="Meyberg R."/>
            <person name="Vives C."/>
            <person name="Morata J."/>
            <person name="Symeonidi A."/>
            <person name="Hiss M."/>
            <person name="Muchero W."/>
            <person name="Kamisugi Y."/>
            <person name="Saleh O."/>
            <person name="Blanc G."/>
            <person name="Decker E.L."/>
            <person name="van Gessel N."/>
            <person name="Grimwood J."/>
            <person name="Hayes R.D."/>
            <person name="Graham S.W."/>
            <person name="Gunter L.E."/>
            <person name="McDaniel S.F."/>
            <person name="Hoernstein S.N.W."/>
            <person name="Larsson A."/>
            <person name="Li F.W."/>
            <person name="Perroud P.F."/>
            <person name="Phillips J."/>
            <person name="Ranjan P."/>
            <person name="Rokshar D.S."/>
            <person name="Rothfels C.J."/>
            <person name="Schneider L."/>
            <person name="Shu S."/>
            <person name="Stevenson D.W."/>
            <person name="Thummler F."/>
            <person name="Tillich M."/>
            <person name="Villarreal Aguilar J.C."/>
            <person name="Widiez T."/>
            <person name="Wong G.K."/>
            <person name="Wymore A."/>
            <person name="Zhang Y."/>
            <person name="Zimmer A.D."/>
            <person name="Quatrano R.S."/>
            <person name="Mayer K.F.X."/>
            <person name="Goodstein D."/>
            <person name="Casacuberta J.M."/>
            <person name="Vandepoele K."/>
            <person name="Reski R."/>
            <person name="Cuming A.C."/>
            <person name="Tuskan G.A."/>
            <person name="Maumus F."/>
            <person name="Salse J."/>
            <person name="Schmutz J."/>
            <person name="Rensing S.A."/>
        </authorList>
    </citation>
    <scope>NUCLEOTIDE SEQUENCE [LARGE SCALE GENOMIC DNA]</scope>
    <source>
        <strain evidence="4 5">cv. Gransden 2004</strain>
    </source>
</reference>
<dbReference type="EnsemblPlants" id="Pp3c24_12980V3.1">
    <property type="protein sequence ID" value="Pp3c24_12980V3.1"/>
    <property type="gene ID" value="Pp3c24_12980"/>
</dbReference>
<dbReference type="InterPro" id="IPR000719">
    <property type="entry name" value="Prot_kinase_dom"/>
</dbReference>
<dbReference type="Gene3D" id="1.10.287.1490">
    <property type="match status" value="1"/>
</dbReference>
<accession>A0A2K1IGL2</accession>
<dbReference type="EnsemblPlants" id="Pp3c24_12980V3.2">
    <property type="protein sequence ID" value="Pp3c24_12980V3.2"/>
    <property type="gene ID" value="Pp3c24_12980"/>
</dbReference>
<protein>
    <recommendedName>
        <fullName evidence="2">Protein kinase domain-containing protein</fullName>
    </recommendedName>
</protein>
<dbReference type="GO" id="GO:0005524">
    <property type="term" value="F:ATP binding"/>
    <property type="evidence" value="ECO:0007669"/>
    <property type="project" value="InterPro"/>
</dbReference>
<dbReference type="InterPro" id="IPR052396">
    <property type="entry name" value="Meiotic_Drive_Suppr_Kinase"/>
</dbReference>
<feature type="compositionally biased region" description="Polar residues" evidence="1">
    <location>
        <begin position="472"/>
        <end position="482"/>
    </location>
</feature>
<organism evidence="3">
    <name type="scientific">Physcomitrium patens</name>
    <name type="common">Spreading-leaved earth moss</name>
    <name type="synonym">Physcomitrella patens</name>
    <dbReference type="NCBI Taxonomy" id="3218"/>
    <lineage>
        <taxon>Eukaryota</taxon>
        <taxon>Viridiplantae</taxon>
        <taxon>Streptophyta</taxon>
        <taxon>Embryophyta</taxon>
        <taxon>Bryophyta</taxon>
        <taxon>Bryophytina</taxon>
        <taxon>Bryopsida</taxon>
        <taxon>Funariidae</taxon>
        <taxon>Funariales</taxon>
        <taxon>Funariaceae</taxon>
        <taxon>Physcomitrium</taxon>
    </lineage>
</organism>
<evidence type="ECO:0000259" key="2">
    <source>
        <dbReference type="PROSITE" id="PS50011"/>
    </source>
</evidence>
<evidence type="ECO:0000313" key="3">
    <source>
        <dbReference type="EMBL" id="PNR28417.1"/>
    </source>
</evidence>
<dbReference type="InParanoid" id="A0A2K1IGL2"/>
<dbReference type="AlphaFoldDB" id="A0A2K1IGL2"/>
<feature type="region of interest" description="Disordered" evidence="1">
    <location>
        <begin position="1"/>
        <end position="28"/>
    </location>
</feature>
<dbReference type="Pfam" id="PF00069">
    <property type="entry name" value="Pkinase"/>
    <property type="match status" value="1"/>
</dbReference>
<dbReference type="InterPro" id="IPR011009">
    <property type="entry name" value="Kinase-like_dom_sf"/>
</dbReference>